<dbReference type="AlphaFoldDB" id="A0A7J9AMT2"/>
<protein>
    <submittedName>
        <fullName evidence="1">Uncharacterized protein</fullName>
    </submittedName>
</protein>
<accession>A0A7J9AMT2</accession>
<dbReference type="Proteomes" id="UP000593574">
    <property type="component" value="Unassembled WGS sequence"/>
</dbReference>
<keyword evidence="2" id="KW-1185">Reference proteome</keyword>
<evidence type="ECO:0000313" key="2">
    <source>
        <dbReference type="Proteomes" id="UP000593574"/>
    </source>
</evidence>
<dbReference type="EMBL" id="JABEZV010000011">
    <property type="protein sequence ID" value="MBA0724724.1"/>
    <property type="molecule type" value="Genomic_DNA"/>
</dbReference>
<organism evidence="1 2">
    <name type="scientific">Gossypium laxum</name>
    <dbReference type="NCBI Taxonomy" id="34288"/>
    <lineage>
        <taxon>Eukaryota</taxon>
        <taxon>Viridiplantae</taxon>
        <taxon>Streptophyta</taxon>
        <taxon>Embryophyta</taxon>
        <taxon>Tracheophyta</taxon>
        <taxon>Spermatophyta</taxon>
        <taxon>Magnoliopsida</taxon>
        <taxon>eudicotyledons</taxon>
        <taxon>Gunneridae</taxon>
        <taxon>Pentapetalae</taxon>
        <taxon>rosids</taxon>
        <taxon>malvids</taxon>
        <taxon>Malvales</taxon>
        <taxon>Malvaceae</taxon>
        <taxon>Malvoideae</taxon>
        <taxon>Gossypium</taxon>
    </lineage>
</organism>
<reference evidence="1 2" key="1">
    <citation type="journal article" date="2019" name="Genome Biol. Evol.">
        <title>Insights into the evolution of the New World diploid cottons (Gossypium, subgenus Houzingenia) based on genome sequencing.</title>
        <authorList>
            <person name="Grover C.E."/>
            <person name="Arick M.A. 2nd"/>
            <person name="Thrash A."/>
            <person name="Conover J.L."/>
            <person name="Sanders W.S."/>
            <person name="Peterson D.G."/>
            <person name="Frelichowski J.E."/>
            <person name="Scheffler J.A."/>
            <person name="Scheffler B.E."/>
            <person name="Wendel J.F."/>
        </authorList>
    </citation>
    <scope>NUCLEOTIDE SEQUENCE [LARGE SCALE GENOMIC DNA]</scope>
    <source>
        <strain evidence="1">4</strain>
        <tissue evidence="1">Leaf</tissue>
    </source>
</reference>
<sequence>MAKQLGNFIGLNWGSDVIEFGWDLNLKAHPKRATTINIIWLREEGNDVFKETNLSMHSLRNNLRDAMRSNLWRNINPILGFNLEGFPNHDTLNQNGQYELGSTQAIRRLRFMLKAINPQIVFLMETKLNGVRMENVRRCGFNNEIDV</sequence>
<proteinExistence type="predicted"/>
<comment type="caution">
    <text evidence="1">The sequence shown here is derived from an EMBL/GenBank/DDBJ whole genome shotgun (WGS) entry which is preliminary data.</text>
</comment>
<evidence type="ECO:0000313" key="1">
    <source>
        <dbReference type="EMBL" id="MBA0724724.1"/>
    </source>
</evidence>
<name>A0A7J9AMT2_9ROSI</name>
<gene>
    <name evidence="1" type="ORF">Golax_021388</name>
</gene>